<dbReference type="EMBL" id="HBUE01254835">
    <property type="protein sequence ID" value="CAG6555932.1"/>
    <property type="molecule type" value="Transcribed_RNA"/>
</dbReference>
<evidence type="ECO:0000256" key="1">
    <source>
        <dbReference type="SAM" id="MobiDB-lite"/>
    </source>
</evidence>
<dbReference type="EMBL" id="HBUE01254836">
    <property type="protein sequence ID" value="CAG6555933.1"/>
    <property type="molecule type" value="Transcribed_RNA"/>
</dbReference>
<dbReference type="EMBL" id="HBUE01149855">
    <property type="protein sequence ID" value="CAG6504653.1"/>
    <property type="molecule type" value="Transcribed_RNA"/>
</dbReference>
<dbReference type="EMBL" id="HBUE01149857">
    <property type="protein sequence ID" value="CAG6504655.1"/>
    <property type="molecule type" value="Transcribed_RNA"/>
</dbReference>
<dbReference type="EMBL" id="HBUE01149856">
    <property type="protein sequence ID" value="CAG6504654.1"/>
    <property type="molecule type" value="Transcribed_RNA"/>
</dbReference>
<organism evidence="2">
    <name type="scientific">Culex pipiens</name>
    <name type="common">House mosquito</name>
    <dbReference type="NCBI Taxonomy" id="7175"/>
    <lineage>
        <taxon>Eukaryota</taxon>
        <taxon>Metazoa</taxon>
        <taxon>Ecdysozoa</taxon>
        <taxon>Arthropoda</taxon>
        <taxon>Hexapoda</taxon>
        <taxon>Insecta</taxon>
        <taxon>Pterygota</taxon>
        <taxon>Neoptera</taxon>
        <taxon>Endopterygota</taxon>
        <taxon>Diptera</taxon>
        <taxon>Nematocera</taxon>
        <taxon>Culicoidea</taxon>
        <taxon>Culicidae</taxon>
        <taxon>Culicinae</taxon>
        <taxon>Culicini</taxon>
        <taxon>Culex</taxon>
        <taxon>Culex</taxon>
    </lineage>
</organism>
<dbReference type="EMBL" id="HBUE01254834">
    <property type="protein sequence ID" value="CAG6555931.1"/>
    <property type="molecule type" value="Transcribed_RNA"/>
</dbReference>
<dbReference type="AlphaFoldDB" id="A0A8D8INY9"/>
<accession>A0A8D8INY9</accession>
<dbReference type="EMBL" id="HBUE01048819">
    <property type="protein sequence ID" value="CAG6463574.1"/>
    <property type="molecule type" value="Transcribed_RNA"/>
</dbReference>
<protein>
    <submittedName>
        <fullName evidence="2">(northern house mosquito) hypothetical protein</fullName>
    </submittedName>
</protein>
<name>A0A8D8INY9_CULPI</name>
<sequence>MLVGAGEQQTDEPPAYGCGSAPRRRLPGDGGHERICWRHFPFRRTAIKFEADVIYHGRFQISGTCLPAPISEKEALNQSHNLPNAGRLIERNRLLKAKETAE</sequence>
<evidence type="ECO:0000313" key="2">
    <source>
        <dbReference type="EMBL" id="CAG6555933.1"/>
    </source>
</evidence>
<feature type="region of interest" description="Disordered" evidence="1">
    <location>
        <begin position="1"/>
        <end position="25"/>
    </location>
</feature>
<proteinExistence type="predicted"/>
<reference evidence="2" key="1">
    <citation type="submission" date="2021-05" db="EMBL/GenBank/DDBJ databases">
        <authorList>
            <person name="Alioto T."/>
            <person name="Alioto T."/>
            <person name="Gomez Garrido J."/>
        </authorList>
    </citation>
    <scope>NUCLEOTIDE SEQUENCE</scope>
</reference>